<dbReference type="AlphaFoldDB" id="A0AAP6LJ64"/>
<keyword evidence="1" id="KW-0472">Membrane</keyword>
<sequence length="159" mass="18027">MTNLIQSTAPVTPVVRQNTTAIENVYISKSHWISFVKPIVYMVLGGIGMLMFFLLTSWFRYTIAVPSLFFFLGALNSYIHYKTFKIVLRRNQISISAGWITSSQLDIPIYRREGVFISQNILGKLLNYGKITISTGGVSATHTISNPNELRQELYNQTI</sequence>
<gene>
    <name evidence="3" type="ORF">PG303_03030</name>
</gene>
<feature type="transmembrane region" description="Helical" evidence="1">
    <location>
        <begin position="61"/>
        <end position="81"/>
    </location>
</feature>
<organism evidence="3 4">
    <name type="scientific">Riemerella anatipestifer</name>
    <name type="common">Moraxella anatipestifer</name>
    <dbReference type="NCBI Taxonomy" id="34085"/>
    <lineage>
        <taxon>Bacteria</taxon>
        <taxon>Pseudomonadati</taxon>
        <taxon>Bacteroidota</taxon>
        <taxon>Flavobacteriia</taxon>
        <taxon>Flavobacteriales</taxon>
        <taxon>Weeksellaceae</taxon>
        <taxon>Riemerella</taxon>
    </lineage>
</organism>
<keyword evidence="1" id="KW-0812">Transmembrane</keyword>
<name>A0AAP6LJ64_RIEAN</name>
<feature type="transmembrane region" description="Helical" evidence="1">
    <location>
        <begin position="38"/>
        <end position="55"/>
    </location>
</feature>
<protein>
    <submittedName>
        <fullName evidence="3">PH domain-containing protein</fullName>
    </submittedName>
</protein>
<dbReference type="EMBL" id="JAQZHK010000002">
    <property type="protein sequence ID" value="MDY3512189.1"/>
    <property type="molecule type" value="Genomic_DNA"/>
</dbReference>
<feature type="domain" description="YdbS-like PH" evidence="2">
    <location>
        <begin position="81"/>
        <end position="152"/>
    </location>
</feature>
<evidence type="ECO:0000256" key="1">
    <source>
        <dbReference type="SAM" id="Phobius"/>
    </source>
</evidence>
<evidence type="ECO:0000259" key="2">
    <source>
        <dbReference type="Pfam" id="PF03703"/>
    </source>
</evidence>
<dbReference type="RefSeq" id="WP_253037414.1">
    <property type="nucleotide sequence ID" value="NZ_CP168322.1"/>
</dbReference>
<evidence type="ECO:0000313" key="4">
    <source>
        <dbReference type="Proteomes" id="UP001284033"/>
    </source>
</evidence>
<keyword evidence="1" id="KW-1133">Transmembrane helix</keyword>
<proteinExistence type="predicted"/>
<evidence type="ECO:0000313" key="3">
    <source>
        <dbReference type="EMBL" id="MDY3512189.1"/>
    </source>
</evidence>
<reference evidence="3" key="1">
    <citation type="submission" date="2023-01" db="EMBL/GenBank/DDBJ databases">
        <title>Genome-based studies on antimicrobial resistance profiles of Riemerella anatipestifer in China, 1994 to 2021.</title>
        <authorList>
            <person name="Yang Z."/>
            <person name="Zhu D."/>
        </authorList>
    </citation>
    <scope>NUCLEOTIDE SEQUENCE</scope>
    <source>
        <strain evidence="3">RCAD1218</strain>
    </source>
</reference>
<comment type="caution">
    <text evidence="3">The sequence shown here is derived from an EMBL/GenBank/DDBJ whole genome shotgun (WGS) entry which is preliminary data.</text>
</comment>
<dbReference type="Proteomes" id="UP001284033">
    <property type="component" value="Unassembled WGS sequence"/>
</dbReference>
<dbReference type="Pfam" id="PF03703">
    <property type="entry name" value="bPH_2"/>
    <property type="match status" value="1"/>
</dbReference>
<accession>A0AAP6LJ64</accession>
<dbReference type="InterPro" id="IPR005182">
    <property type="entry name" value="YdbS-like_PH"/>
</dbReference>